<keyword evidence="2" id="KW-1185">Reference proteome</keyword>
<proteinExistence type="predicted"/>
<reference evidence="1 2" key="2">
    <citation type="journal article" date="2011" name="J. Bacteriol.">
        <title>Genomes of three methylotrophs from a single niche uncover genetic and metabolic divergence of Methylophilaceae.</title>
        <authorList>
            <person name="Lapidus A."/>
            <person name="Clum A."/>
            <person name="Labutti K."/>
            <person name="Kaluzhnaya M.G."/>
            <person name="Lim S."/>
            <person name="Beck D.A."/>
            <person name="Glavina Del Rio T."/>
            <person name="Nolan M."/>
            <person name="Mavromatis K."/>
            <person name="Huntemann M."/>
            <person name="Lucas S."/>
            <person name="Lidstrom M.E."/>
            <person name="Ivanova N."/>
            <person name="Chistoserdova L."/>
        </authorList>
    </citation>
    <scope>NUCLEOTIDE SEQUENCE [LARGE SCALE GENOMIC DNA]</scope>
    <source>
        <strain evidence="1 2">SIP3-4</strain>
    </source>
</reference>
<dbReference type="RefSeq" id="WP_015830055.1">
    <property type="nucleotide sequence ID" value="NC_012969.1"/>
</dbReference>
<reference evidence="2" key="1">
    <citation type="submission" date="2009-07" db="EMBL/GenBank/DDBJ databases">
        <title>Complete sequence of chromosome of Methylovorus sp. SIP3-4.</title>
        <authorList>
            <person name="Lucas S."/>
            <person name="Copeland A."/>
            <person name="Lapidus A."/>
            <person name="Glavina del Rio T."/>
            <person name="Tice H."/>
            <person name="Bruce D."/>
            <person name="Goodwin L."/>
            <person name="Pitluck S."/>
            <person name="Clum A."/>
            <person name="Larimer F."/>
            <person name="Land M."/>
            <person name="Hauser L."/>
            <person name="Kyrpides N."/>
            <person name="Mikhailova N."/>
            <person name="Kayluzhnaya M."/>
            <person name="Chistoserdova L."/>
        </authorList>
    </citation>
    <scope>NUCLEOTIDE SEQUENCE [LARGE SCALE GENOMIC DNA]</scope>
    <source>
        <strain evidence="2">SIP3-4</strain>
    </source>
</reference>
<dbReference type="Proteomes" id="UP000002743">
    <property type="component" value="Chromosome"/>
</dbReference>
<evidence type="ECO:0000313" key="1">
    <source>
        <dbReference type="EMBL" id="ACT50583.1"/>
    </source>
</evidence>
<dbReference type="AlphaFoldDB" id="C6XDF8"/>
<accession>C6XDF8</accession>
<name>C6XDF8_METGS</name>
<dbReference type="HOGENOM" id="CLU_2396286_0_0_4"/>
<evidence type="ECO:0000313" key="2">
    <source>
        <dbReference type="Proteomes" id="UP000002743"/>
    </source>
</evidence>
<dbReference type="EMBL" id="CP001674">
    <property type="protein sequence ID" value="ACT50583.1"/>
    <property type="molecule type" value="Genomic_DNA"/>
</dbReference>
<gene>
    <name evidence="1" type="ordered locus">Msip34_1337</name>
</gene>
<dbReference type="STRING" id="582744.Msip34_1337"/>
<dbReference type="KEGG" id="mei:Msip34_1337"/>
<protein>
    <submittedName>
        <fullName evidence="1">Uncharacterized protein</fullName>
    </submittedName>
</protein>
<organism evidence="1 2">
    <name type="scientific">Methylovorus glucosotrophus (strain SIP3-4)</name>
    <dbReference type="NCBI Taxonomy" id="582744"/>
    <lineage>
        <taxon>Bacteria</taxon>
        <taxon>Pseudomonadati</taxon>
        <taxon>Pseudomonadota</taxon>
        <taxon>Betaproteobacteria</taxon>
        <taxon>Nitrosomonadales</taxon>
        <taxon>Methylophilaceae</taxon>
        <taxon>Methylovorus</taxon>
    </lineage>
</organism>
<sequence length="93" mass="10178">MATQLKVQVLGVGEIENGTSRNGGAWHRRTLQIWTGEIAGNHSVYADEDTLKNLMPGNYMVDVSPRAGDRGRVEFVITGITPVTPAQEVRKQS</sequence>